<evidence type="ECO:0000259" key="1">
    <source>
        <dbReference type="Pfam" id="PF01926"/>
    </source>
</evidence>
<dbReference type="GO" id="GO:0016787">
    <property type="term" value="F:hydrolase activity"/>
    <property type="evidence" value="ECO:0007669"/>
    <property type="project" value="UniProtKB-KW"/>
</dbReference>
<evidence type="ECO:0000313" key="2">
    <source>
        <dbReference type="EMBL" id="KAF5764700.1"/>
    </source>
</evidence>
<dbReference type="InterPro" id="IPR006073">
    <property type="entry name" value="GTP-bd"/>
</dbReference>
<keyword evidence="3" id="KW-1185">Reference proteome</keyword>
<evidence type="ECO:0000313" key="3">
    <source>
        <dbReference type="Proteomes" id="UP000215914"/>
    </source>
</evidence>
<dbReference type="Pfam" id="PF01926">
    <property type="entry name" value="MMR_HSR1"/>
    <property type="match status" value="1"/>
</dbReference>
<reference evidence="2" key="1">
    <citation type="journal article" date="2017" name="Nature">
        <title>The sunflower genome provides insights into oil metabolism, flowering and Asterid evolution.</title>
        <authorList>
            <person name="Badouin H."/>
            <person name="Gouzy J."/>
            <person name="Grassa C.J."/>
            <person name="Murat F."/>
            <person name="Staton S.E."/>
            <person name="Cottret L."/>
            <person name="Lelandais-Briere C."/>
            <person name="Owens G.L."/>
            <person name="Carrere S."/>
            <person name="Mayjonade B."/>
            <person name="Legrand L."/>
            <person name="Gill N."/>
            <person name="Kane N.C."/>
            <person name="Bowers J.E."/>
            <person name="Hubner S."/>
            <person name="Bellec A."/>
            <person name="Berard A."/>
            <person name="Berges H."/>
            <person name="Blanchet N."/>
            <person name="Boniface M.C."/>
            <person name="Brunel D."/>
            <person name="Catrice O."/>
            <person name="Chaidir N."/>
            <person name="Claudel C."/>
            <person name="Donnadieu C."/>
            <person name="Faraut T."/>
            <person name="Fievet G."/>
            <person name="Helmstetter N."/>
            <person name="King M."/>
            <person name="Knapp S.J."/>
            <person name="Lai Z."/>
            <person name="Le Paslier M.C."/>
            <person name="Lippi Y."/>
            <person name="Lorenzon L."/>
            <person name="Mandel J.R."/>
            <person name="Marage G."/>
            <person name="Marchand G."/>
            <person name="Marquand E."/>
            <person name="Bret-Mestries E."/>
            <person name="Morien E."/>
            <person name="Nambeesan S."/>
            <person name="Nguyen T."/>
            <person name="Pegot-Espagnet P."/>
            <person name="Pouilly N."/>
            <person name="Raftis F."/>
            <person name="Sallet E."/>
            <person name="Schiex T."/>
            <person name="Thomas J."/>
            <person name="Vandecasteele C."/>
            <person name="Vares D."/>
            <person name="Vear F."/>
            <person name="Vautrin S."/>
            <person name="Crespi M."/>
            <person name="Mangin B."/>
            <person name="Burke J.M."/>
            <person name="Salse J."/>
            <person name="Munos S."/>
            <person name="Vincourt P."/>
            <person name="Rieseberg L.H."/>
            <person name="Langlade N.B."/>
        </authorList>
    </citation>
    <scope>NUCLEOTIDE SEQUENCE</scope>
    <source>
        <tissue evidence="2">Leaves</tissue>
    </source>
</reference>
<accession>A0A9K3E047</accession>
<gene>
    <name evidence="2" type="ORF">HanXRQr2_Chr15g0695091</name>
</gene>
<name>A0A9K3E047_HELAN</name>
<comment type="caution">
    <text evidence="2">The sequence shown here is derived from an EMBL/GenBank/DDBJ whole genome shotgun (WGS) entry which is preliminary data.</text>
</comment>
<dbReference type="PANTHER" id="PTHR23305">
    <property type="entry name" value="OBG GTPASE FAMILY"/>
    <property type="match status" value="1"/>
</dbReference>
<dbReference type="PRINTS" id="PR00326">
    <property type="entry name" value="GTP1OBG"/>
</dbReference>
<dbReference type="PANTHER" id="PTHR23305:SF11">
    <property type="entry name" value="OBG-LIKE ATPASE 1"/>
    <property type="match status" value="1"/>
</dbReference>
<dbReference type="AlphaFoldDB" id="A0A9K3E047"/>
<dbReference type="EMBL" id="MNCJ02000330">
    <property type="protein sequence ID" value="KAF5764700.1"/>
    <property type="molecule type" value="Genomic_DNA"/>
</dbReference>
<feature type="domain" description="G" evidence="1">
    <location>
        <begin position="16"/>
        <end position="60"/>
    </location>
</feature>
<dbReference type="SUPFAM" id="SSF52540">
    <property type="entry name" value="P-loop containing nucleoside triphosphate hydrolases"/>
    <property type="match status" value="1"/>
</dbReference>
<dbReference type="Proteomes" id="UP000215914">
    <property type="component" value="Unassembled WGS sequence"/>
</dbReference>
<proteinExistence type="predicted"/>
<dbReference type="GO" id="GO:0005525">
    <property type="term" value="F:GTP binding"/>
    <property type="evidence" value="ECO:0007669"/>
    <property type="project" value="InterPro"/>
</dbReference>
<dbReference type="InterPro" id="IPR027417">
    <property type="entry name" value="P-loop_NTPase"/>
</dbReference>
<sequence length="92" mass="10592">MYLVITLLQFIDGDSVGLLNVGKSTLFNTLTKLSIPAENFPFCTVEPNEARVNIPDERFEWLCQLFKQTSLVIYKPCYRPKDTEWSMNATIN</sequence>
<dbReference type="Gramene" id="mRNA:HanXRQr2_Chr15g0695091">
    <property type="protein sequence ID" value="mRNA:HanXRQr2_Chr15g0695091"/>
    <property type="gene ID" value="HanXRQr2_Chr15g0695091"/>
</dbReference>
<dbReference type="Gene3D" id="3.40.50.300">
    <property type="entry name" value="P-loop containing nucleotide triphosphate hydrolases"/>
    <property type="match status" value="1"/>
</dbReference>
<reference evidence="2" key="2">
    <citation type="submission" date="2020-06" db="EMBL/GenBank/DDBJ databases">
        <title>Helianthus annuus Genome sequencing and assembly Release 2.</title>
        <authorList>
            <person name="Gouzy J."/>
            <person name="Langlade N."/>
            <person name="Munos S."/>
        </authorList>
    </citation>
    <scope>NUCLEOTIDE SEQUENCE</scope>
    <source>
        <tissue evidence="2">Leaves</tissue>
    </source>
</reference>
<protein>
    <submittedName>
        <fullName evidence="2">GTP binding domain, P-loop containing nucleoside triphosphate hydrolase</fullName>
    </submittedName>
</protein>
<organism evidence="2 3">
    <name type="scientific">Helianthus annuus</name>
    <name type="common">Common sunflower</name>
    <dbReference type="NCBI Taxonomy" id="4232"/>
    <lineage>
        <taxon>Eukaryota</taxon>
        <taxon>Viridiplantae</taxon>
        <taxon>Streptophyta</taxon>
        <taxon>Embryophyta</taxon>
        <taxon>Tracheophyta</taxon>
        <taxon>Spermatophyta</taxon>
        <taxon>Magnoliopsida</taxon>
        <taxon>eudicotyledons</taxon>
        <taxon>Gunneridae</taxon>
        <taxon>Pentapetalae</taxon>
        <taxon>asterids</taxon>
        <taxon>campanulids</taxon>
        <taxon>Asterales</taxon>
        <taxon>Asteraceae</taxon>
        <taxon>Asteroideae</taxon>
        <taxon>Heliantheae alliance</taxon>
        <taxon>Heliantheae</taxon>
        <taxon>Helianthus</taxon>
    </lineage>
</organism>
<keyword evidence="2" id="KW-0378">Hydrolase</keyword>